<comment type="caution">
    <text evidence="5">The sequence shown here is derived from an EMBL/GenBank/DDBJ whole genome shotgun (WGS) entry which is preliminary data.</text>
</comment>
<sequence length="389" mass="42461">MNLFDNESSILVTCAKAVEPFLTREMENLGYDATPAGPAAMETSGTLYDCMLLNLHLRTAHRVLYVLKRFEADSPDALYRQVSGIAWEDIIDSDGYVSVVASTRTEAVRDARFAGLRVKDAIVDRIAAKKGRRPNSGPDRSKSVVSLHWQDSTATIYIDTTGEPLSMRGYRKLPHLAPMRETLAAAAIMGAGFDGSGHFVNPMCGSGTLAIEAALVATNTAPGLLRDNFAFMHIIGHDRAQWESMRKDALSRVRKAPSGTIIATDIDPRAVDAARKNATAAGMDRHILFDVCDFRATQVPAPIPGSLVIMNPEYGQRLGNEADLAADYTAIGDFLKTNCKEYTGAVFTGNLALAKRIGLRTSARIPLYNGRIECRLLLFELYSGTRRTD</sequence>
<dbReference type="EMBL" id="JAATJA010000002">
    <property type="protein sequence ID" value="NJB68021.1"/>
    <property type="molecule type" value="Genomic_DNA"/>
</dbReference>
<dbReference type="PROSITE" id="PS51165">
    <property type="entry name" value="THUMP"/>
    <property type="match status" value="1"/>
</dbReference>
<dbReference type="Gene3D" id="3.40.50.150">
    <property type="entry name" value="Vaccinia Virus protein VP39"/>
    <property type="match status" value="1"/>
</dbReference>
<dbReference type="Pfam" id="PF01170">
    <property type="entry name" value="UPF0020"/>
    <property type="match status" value="1"/>
</dbReference>
<dbReference type="EC" id="2.1.1.-" evidence="5"/>
<evidence type="ECO:0000256" key="2">
    <source>
        <dbReference type="ARBA" id="ARBA00022679"/>
    </source>
</evidence>
<dbReference type="Pfam" id="PF02926">
    <property type="entry name" value="THUMP"/>
    <property type="match status" value="1"/>
</dbReference>
<evidence type="ECO:0000256" key="1">
    <source>
        <dbReference type="ARBA" id="ARBA00022603"/>
    </source>
</evidence>
<keyword evidence="1 5" id="KW-0489">Methyltransferase</keyword>
<dbReference type="InterPro" id="IPR029063">
    <property type="entry name" value="SAM-dependent_MTases_sf"/>
</dbReference>
<evidence type="ECO:0000313" key="6">
    <source>
        <dbReference type="Proteomes" id="UP000580856"/>
    </source>
</evidence>
<dbReference type="RefSeq" id="WP_167941122.1">
    <property type="nucleotide sequence ID" value="NZ_JAATJA010000002.1"/>
</dbReference>
<evidence type="ECO:0000313" key="5">
    <source>
        <dbReference type="EMBL" id="NJB68021.1"/>
    </source>
</evidence>
<dbReference type="CDD" id="cd11715">
    <property type="entry name" value="THUMP_AdoMetMT"/>
    <property type="match status" value="1"/>
</dbReference>
<accession>A0A846QIM8</accession>
<feature type="domain" description="THUMP" evidence="4">
    <location>
        <begin position="49"/>
        <end position="160"/>
    </location>
</feature>
<evidence type="ECO:0000259" key="4">
    <source>
        <dbReference type="PROSITE" id="PS51165"/>
    </source>
</evidence>
<dbReference type="CDD" id="cd02440">
    <property type="entry name" value="AdoMet_MTases"/>
    <property type="match status" value="1"/>
</dbReference>
<dbReference type="SMART" id="SM00981">
    <property type="entry name" value="THUMP"/>
    <property type="match status" value="1"/>
</dbReference>
<proteinExistence type="predicted"/>
<gene>
    <name evidence="5" type="ORF">GGQ74_001694</name>
</gene>
<dbReference type="Proteomes" id="UP000580856">
    <property type="component" value="Unassembled WGS sequence"/>
</dbReference>
<keyword evidence="3" id="KW-0694">RNA-binding</keyword>
<dbReference type="GO" id="GO:0008990">
    <property type="term" value="F:rRNA (guanine-N2-)-methyltransferase activity"/>
    <property type="evidence" value="ECO:0007669"/>
    <property type="project" value="TreeGrafter"/>
</dbReference>
<dbReference type="InterPro" id="IPR054170">
    <property type="entry name" value="RlmL_1st"/>
</dbReference>
<dbReference type="SUPFAM" id="SSF53335">
    <property type="entry name" value="S-adenosyl-L-methionine-dependent methyltransferases"/>
    <property type="match status" value="1"/>
</dbReference>
<dbReference type="PANTHER" id="PTHR47313:SF1">
    <property type="entry name" value="RIBOSOMAL RNA LARGE SUBUNIT METHYLTRANSFERASE K_L"/>
    <property type="match status" value="1"/>
</dbReference>
<dbReference type="InterPro" id="IPR000241">
    <property type="entry name" value="RlmKL-like_Mtase"/>
</dbReference>
<dbReference type="Gene3D" id="3.30.2130.30">
    <property type="match status" value="1"/>
</dbReference>
<dbReference type="GO" id="GO:0070043">
    <property type="term" value="F:rRNA (guanine-N7-)-methyltransferase activity"/>
    <property type="evidence" value="ECO:0007669"/>
    <property type="project" value="TreeGrafter"/>
</dbReference>
<dbReference type="AlphaFoldDB" id="A0A846QIM8"/>
<evidence type="ECO:0000256" key="3">
    <source>
        <dbReference type="PROSITE-ProRule" id="PRU00529"/>
    </source>
</evidence>
<keyword evidence="6" id="KW-1185">Reference proteome</keyword>
<name>A0A846QIM8_9BACT</name>
<protein>
    <submittedName>
        <fullName evidence="5">Putative N6-adenine-specific DNA methylase</fullName>
        <ecNumber evidence="5">2.1.1.-</ecNumber>
    </submittedName>
</protein>
<reference evidence="5 6" key="1">
    <citation type="submission" date="2020-03" db="EMBL/GenBank/DDBJ databases">
        <title>Genomic Encyclopedia of Type Strains, Phase IV (KMG-IV): sequencing the most valuable type-strain genomes for metagenomic binning, comparative biology and taxonomic classification.</title>
        <authorList>
            <person name="Goeker M."/>
        </authorList>
    </citation>
    <scope>NUCLEOTIDE SEQUENCE [LARGE SCALE GENOMIC DNA]</scope>
    <source>
        <strain evidence="5 6">DSM 24233</strain>
    </source>
</reference>
<dbReference type="PANTHER" id="PTHR47313">
    <property type="entry name" value="RIBOSOMAL RNA LARGE SUBUNIT METHYLTRANSFERASE K/L"/>
    <property type="match status" value="1"/>
</dbReference>
<keyword evidence="2 5" id="KW-0808">Transferase</keyword>
<dbReference type="InterPro" id="IPR004114">
    <property type="entry name" value="THUMP_dom"/>
</dbReference>
<dbReference type="GO" id="GO:0003723">
    <property type="term" value="F:RNA binding"/>
    <property type="evidence" value="ECO:0007669"/>
    <property type="project" value="UniProtKB-UniRule"/>
</dbReference>
<organism evidence="5 6">
    <name type="scientific">Desulfobaculum xiamenense</name>
    <dbReference type="NCBI Taxonomy" id="995050"/>
    <lineage>
        <taxon>Bacteria</taxon>
        <taxon>Pseudomonadati</taxon>
        <taxon>Thermodesulfobacteriota</taxon>
        <taxon>Desulfovibrionia</taxon>
        <taxon>Desulfovibrionales</taxon>
        <taxon>Desulfovibrionaceae</taxon>
        <taxon>Desulfobaculum</taxon>
    </lineage>
</organism>
<dbReference type="Pfam" id="PF22020">
    <property type="entry name" value="RlmL_1st"/>
    <property type="match status" value="1"/>
</dbReference>